<feature type="transmembrane region" description="Helical" evidence="9">
    <location>
        <begin position="102"/>
        <end position="123"/>
    </location>
</feature>
<accession>A0AAV2YZA6</accession>
<reference evidence="11" key="2">
    <citation type="journal article" date="2023" name="Microbiol Resour">
        <title>Decontamination and Annotation of the Draft Genome Sequence of the Oomycete Lagenidium giganteum ARSEF 373.</title>
        <authorList>
            <person name="Morgan W.R."/>
            <person name="Tartar A."/>
        </authorList>
    </citation>
    <scope>NUCLEOTIDE SEQUENCE</scope>
    <source>
        <strain evidence="11">ARSEF 373</strain>
    </source>
</reference>
<evidence type="ECO:0000256" key="5">
    <source>
        <dbReference type="ARBA" id="ARBA00022989"/>
    </source>
</evidence>
<reference evidence="11" key="1">
    <citation type="submission" date="2022-11" db="EMBL/GenBank/DDBJ databases">
        <authorList>
            <person name="Morgan W.R."/>
            <person name="Tartar A."/>
        </authorList>
    </citation>
    <scope>NUCLEOTIDE SEQUENCE</scope>
    <source>
        <strain evidence="11">ARSEF 373</strain>
    </source>
</reference>
<keyword evidence="6" id="KW-0406">Ion transport</keyword>
<evidence type="ECO:0000256" key="9">
    <source>
        <dbReference type="SAM" id="Phobius"/>
    </source>
</evidence>
<protein>
    <recommendedName>
        <fullName evidence="10">RCK N-terminal domain-containing protein</fullName>
    </recommendedName>
</protein>
<dbReference type="InterPro" id="IPR010420">
    <property type="entry name" value="CASTOR/POLLUX/SYM8_dom"/>
</dbReference>
<feature type="transmembrane region" description="Helical" evidence="9">
    <location>
        <begin position="48"/>
        <end position="66"/>
    </location>
</feature>
<dbReference type="PANTHER" id="PTHR31563:SF10">
    <property type="entry name" value="ION CHANNEL POLLUX-RELATED"/>
    <property type="match status" value="1"/>
</dbReference>
<dbReference type="AlphaFoldDB" id="A0AAV2YZA6"/>
<organism evidence="11 12">
    <name type="scientific">Lagenidium giganteum</name>
    <dbReference type="NCBI Taxonomy" id="4803"/>
    <lineage>
        <taxon>Eukaryota</taxon>
        <taxon>Sar</taxon>
        <taxon>Stramenopiles</taxon>
        <taxon>Oomycota</taxon>
        <taxon>Peronosporomycetes</taxon>
        <taxon>Pythiales</taxon>
        <taxon>Pythiaceae</taxon>
    </lineage>
</organism>
<dbReference type="InterPro" id="IPR044849">
    <property type="entry name" value="CASTOR/POLLUX/SYM8-like"/>
</dbReference>
<evidence type="ECO:0000256" key="4">
    <source>
        <dbReference type="ARBA" id="ARBA00022692"/>
    </source>
</evidence>
<evidence type="ECO:0000256" key="2">
    <source>
        <dbReference type="ARBA" id="ARBA00008577"/>
    </source>
</evidence>
<dbReference type="SUPFAM" id="SSF116726">
    <property type="entry name" value="TrkA C-terminal domain-like"/>
    <property type="match status" value="1"/>
</dbReference>
<dbReference type="Pfam" id="PF06241">
    <property type="entry name" value="Castor_Poll_mid"/>
    <property type="match status" value="1"/>
</dbReference>
<comment type="subcellular location">
    <subcellularLocation>
        <location evidence="1">Endomembrane system</location>
        <topology evidence="1">Multi-pass membrane protein</topology>
    </subcellularLocation>
</comment>
<evidence type="ECO:0000256" key="1">
    <source>
        <dbReference type="ARBA" id="ARBA00004127"/>
    </source>
</evidence>
<evidence type="ECO:0000313" key="12">
    <source>
        <dbReference type="Proteomes" id="UP001146120"/>
    </source>
</evidence>
<feature type="compositionally biased region" description="Polar residues" evidence="8">
    <location>
        <begin position="771"/>
        <end position="787"/>
    </location>
</feature>
<feature type="compositionally biased region" description="Basic and acidic residues" evidence="8">
    <location>
        <begin position="799"/>
        <end position="809"/>
    </location>
</feature>
<dbReference type="InterPro" id="IPR003148">
    <property type="entry name" value="RCK_N"/>
</dbReference>
<sequence>MPGVQELFSPSGMMPSQQALNKMARPPTKHERVVYSLNQVMATMRGQTVLVVVAGFALVLGWSWILQAASHQESYDNVLWQTWTFVASTGSHAVLTEPAQRVLGALITIAGILYMAVVIGFVVDAIRAKMHSLKKGKSVIAEDHHVLIIGWTDKSVSLIREICIANESEHGGVVVILAEHDKDEVEAELELRLPESERRGTKIIYRTGSPLLRVDLLRVSAHVARSIVVIPSSTESADHADANVIRTVLGLKSLPPLLGHIVAEMRDIDNVALVRLIGGDDVEIVVSHDIVGRLLLMSARSPGLAQVFSSLLGFEGCEFYMRAWPSCDGVAFGELLERFPDATPLGIKRASTGQVLMNPHPSTVVEPGDQIVVLAEDDDSYKACPPVHIDAGVGPPLPKDNREPECVFMCGWRRDIRDMISELDALVLPGTELHMVCEEPKPEYRNAQLLESGLDVRTLNNVTLVHHEANTAVRRHVSELPLDKCTSIMILADQSREGDVIGADSHSLASLLTIREVQRQRSSDRQQALCKCISELLDPRTQKTIARSGQIQELSEFIQSNELTSSILAMVAENRDVHNILEELLGSSGSRFSVEAATRYCSPTELVSFWQLAKRAAIHNEVLCGYQSRTPTQETVLNPPEKNVPREWQDVDLIILRGHADLMGKRTHGEQEEAEQATREFERIERNHMERARSARRHLLETIIHEHKALLGGEEDIVQSIEVPGADDLDGFVRLDHSPKTSPPRARATSSNQVIDHAPPPSMRRAVSGRDGSTVTSNARSLSSQRRMSNKDIAASSRRLMDRIEHSMS</sequence>
<comment type="similarity">
    <text evidence="2">Belongs to the castor/pollux (TC 1.A.1.23) family.</text>
</comment>
<evidence type="ECO:0000256" key="6">
    <source>
        <dbReference type="ARBA" id="ARBA00023065"/>
    </source>
</evidence>
<dbReference type="Pfam" id="PF22614">
    <property type="entry name" value="Slo-like_RCK"/>
    <property type="match status" value="1"/>
</dbReference>
<dbReference type="EMBL" id="DAKRPA010000089">
    <property type="protein sequence ID" value="DAZ99138.1"/>
    <property type="molecule type" value="Genomic_DNA"/>
</dbReference>
<feature type="region of interest" description="Disordered" evidence="8">
    <location>
        <begin position="1"/>
        <end position="26"/>
    </location>
</feature>
<gene>
    <name evidence="11" type="ORF">N0F65_010222</name>
</gene>
<dbReference type="GO" id="GO:0012505">
    <property type="term" value="C:endomembrane system"/>
    <property type="evidence" value="ECO:0007669"/>
    <property type="project" value="UniProtKB-SubCell"/>
</dbReference>
<keyword evidence="5 9" id="KW-1133">Transmembrane helix</keyword>
<evidence type="ECO:0000313" key="11">
    <source>
        <dbReference type="EMBL" id="DAZ99138.1"/>
    </source>
</evidence>
<evidence type="ECO:0000259" key="10">
    <source>
        <dbReference type="PROSITE" id="PS51201"/>
    </source>
</evidence>
<name>A0AAV2YZA6_9STRA</name>
<keyword evidence="7 9" id="KW-0472">Membrane</keyword>
<feature type="domain" description="RCK N-terminal" evidence="10">
    <location>
        <begin position="143"/>
        <end position="286"/>
    </location>
</feature>
<evidence type="ECO:0000256" key="3">
    <source>
        <dbReference type="ARBA" id="ARBA00022448"/>
    </source>
</evidence>
<dbReference type="Proteomes" id="UP001146120">
    <property type="component" value="Unassembled WGS sequence"/>
</dbReference>
<feature type="region of interest" description="Disordered" evidence="8">
    <location>
        <begin position="735"/>
        <end position="809"/>
    </location>
</feature>
<feature type="transmembrane region" description="Helical" evidence="9">
    <location>
        <begin position="78"/>
        <end position="95"/>
    </location>
</feature>
<evidence type="ECO:0000256" key="8">
    <source>
        <dbReference type="SAM" id="MobiDB-lite"/>
    </source>
</evidence>
<dbReference type="GO" id="GO:0006813">
    <property type="term" value="P:potassium ion transport"/>
    <property type="evidence" value="ECO:0007669"/>
    <property type="project" value="InterPro"/>
</dbReference>
<comment type="caution">
    <text evidence="11">The sequence shown here is derived from an EMBL/GenBank/DDBJ whole genome shotgun (WGS) entry which is preliminary data.</text>
</comment>
<evidence type="ECO:0000256" key="7">
    <source>
        <dbReference type="ARBA" id="ARBA00023136"/>
    </source>
</evidence>
<keyword evidence="3" id="KW-0813">Transport</keyword>
<keyword evidence="4 9" id="KW-0812">Transmembrane</keyword>
<keyword evidence="12" id="KW-1185">Reference proteome</keyword>
<proteinExistence type="inferred from homology"/>
<dbReference type="InterPro" id="IPR036721">
    <property type="entry name" value="RCK_C_sf"/>
</dbReference>
<dbReference type="Gene3D" id="3.40.50.720">
    <property type="entry name" value="NAD(P)-binding Rossmann-like Domain"/>
    <property type="match status" value="1"/>
</dbReference>
<dbReference type="PROSITE" id="PS51201">
    <property type="entry name" value="RCK_N"/>
    <property type="match status" value="1"/>
</dbReference>
<dbReference type="PANTHER" id="PTHR31563">
    <property type="entry name" value="ION CHANNEL POLLUX-RELATED"/>
    <property type="match status" value="1"/>
</dbReference>